<protein>
    <submittedName>
        <fullName evidence="6">Retrovirus-related Pol polyprotein from transposon TNT 1-94</fullName>
    </submittedName>
</protein>
<feature type="compositionally biased region" description="Acidic residues" evidence="4">
    <location>
        <begin position="1211"/>
        <end position="1220"/>
    </location>
</feature>
<feature type="coiled-coil region" evidence="3">
    <location>
        <begin position="267"/>
        <end position="294"/>
    </location>
</feature>
<feature type="compositionally biased region" description="Low complexity" evidence="4">
    <location>
        <begin position="1100"/>
        <end position="1115"/>
    </location>
</feature>
<evidence type="ECO:0000259" key="5">
    <source>
        <dbReference type="PROSITE" id="PS50994"/>
    </source>
</evidence>
<organism evidence="6">
    <name type="scientific">Tanacetum cinerariifolium</name>
    <name type="common">Dalmatian daisy</name>
    <name type="synonym">Chrysanthemum cinerariifolium</name>
    <dbReference type="NCBI Taxonomy" id="118510"/>
    <lineage>
        <taxon>Eukaryota</taxon>
        <taxon>Viridiplantae</taxon>
        <taxon>Streptophyta</taxon>
        <taxon>Embryophyta</taxon>
        <taxon>Tracheophyta</taxon>
        <taxon>Spermatophyta</taxon>
        <taxon>Magnoliopsida</taxon>
        <taxon>eudicotyledons</taxon>
        <taxon>Gunneridae</taxon>
        <taxon>Pentapetalae</taxon>
        <taxon>asterids</taxon>
        <taxon>campanulids</taxon>
        <taxon>Asterales</taxon>
        <taxon>Asteraceae</taxon>
        <taxon>Asteroideae</taxon>
        <taxon>Anthemideae</taxon>
        <taxon>Anthemidinae</taxon>
        <taxon>Tanacetum</taxon>
    </lineage>
</organism>
<feature type="compositionally biased region" description="Polar residues" evidence="4">
    <location>
        <begin position="1116"/>
        <end position="1125"/>
    </location>
</feature>
<sequence>MELYIHGKDHRRIILNLVENGPLIWPMVAQENDTVRLNTYEELSDKEKLQADCNLKANNIVLQEWGKFVTNVKFARDFHTLKYDQLYAYLKQHEHVYSHPSQSNPYGSPHHPQQYPTTYPTNLSHTQPSVPQNANPPSTNPQQPQAEFPQLDSGLEVLTFLSGDDPIACLNKAMSFLLALFTPQQKFWLQSFDKNSEEPSTSNTPVKIKVPSELPKVSLHDEITDKGLHDEITEHIASKLKETIHSLRENANPAKVKQDIDDIETINIKLEHSVAKLLSENEKLHKEQEHLKKTYKVLYKSIKPTRVHVKEQCDALIVNLNSKSIENADSKAEIQEKIFANASLRPKAPKFVGSGSKSKIIESSISNTLEPTQIRDSTVTNVPSFSLIDCSLGMLPVQRHYVEGLIYNLLSVGQFYDSDLEVAFLKHTCFVHNLEGVELFTGSRGANLYTLSISDMMKSSLICLLSKASKTKSWLWHGRLSHLRSKDEAPKYYKDVGISRVTYMERTPQQNGVVERQNQTLVKAPRTMLIYANAPLFLWAEAVAKACYTLNYSQIRLRHGKTTYELLHDRKLDLSYLHIFGELCYITNDSEDFGKLKAKADVCIFIGYAPTKKAYQIYNRRTRRIMVTIHVDIDKITVMASEQSSSRTVLNEMTPRTLSLGLVPQPPSSTPFVTPTRNDWDTLLQLLFNEYFRPPPCVDHLVLEFVAPVPAALTSTPSSTSVDQDASSPNEQGGVLKNKARLVARGHHQEEGVDFEECFALVARLEAIQVYVSQPNGFVDPENPNHVYKLKKALYGLKQAPRALYDLLSTFLLSQKFFKGTIDPTFFIRREGKDILLIQINVNDIIFASTKPDLCETFSKIMCSKFKMSMIGVDFAEVLDDETTLDFLIDLGYKGPLQKHPSMENVDYPELIWEDFEFQIDYTQLKKGRRENMPYPRLKFVRIGKDFQEYGLPIPDTMLNEGIKQSVSYQMFIRYSTENELAVEIKKKVTIITDDNNVFEPDVALELGKSINLTEAAKEEAARKVYAAHARIMTEFFPEPTRRTPSCISFIDTSSVSTKMSSDMSQKVKGVQTLTLEEQIAADTMKSLKECKKTSKRQPGTEGSSEGTGVSPGVPNESTVVPATSTEGTEDNDDDDENINWVDTDEEEEKDNDDDDKSIDHEKTGDKETDDEFMHSEENVQDDDEETDDELVHADKQVNDDEDKEIKNVEDVDTGNGDEEITDMTKVEGEKIEVEKDDIKKAKLPPTSSSLFVSLGFGNQFLNLSSNTSLIVLEKDVQELKEADNTTTLHVSLRFEIPSAVNAYLRSCLGYALQKVLQKHIEELIQKYPQQVDYKEMIKESVKANIINKTKATPIRLMISTNPDALLNSLILGDNIARGQVDVEKVLRKRDRDEEDASAGPNQGKKTKRSRTKESEPSKKSSTSKESSKVFEMTCDDTDQIVDDVANDVDQPPVTQLRLRIKLQSKIGRPSHLTVAIEYFFNNNLEFLKSSDPEKKYTTSVTNTKAAWYEIMGIKDMIPTLWSATKKILSVISVSVKKRHGYDHLEEIAMKRASRQLFQLDGSDIVDLIVALRMFRRSLIIKRRVEDLQLRVASYPKKLNITKPQKTFPRIEFKEIYTSSYKPLGVIYKDLNKQKRVIRADELYKFLDGTLNTVHDELHHRILDFRMGYNKEMSRETGRL</sequence>
<evidence type="ECO:0000256" key="3">
    <source>
        <dbReference type="SAM" id="Coils"/>
    </source>
</evidence>
<evidence type="ECO:0000256" key="4">
    <source>
        <dbReference type="SAM" id="MobiDB-lite"/>
    </source>
</evidence>
<dbReference type="InterPro" id="IPR057670">
    <property type="entry name" value="SH3_retrovirus"/>
</dbReference>
<dbReference type="GO" id="GO:0015074">
    <property type="term" value="P:DNA integration"/>
    <property type="evidence" value="ECO:0007669"/>
    <property type="project" value="InterPro"/>
</dbReference>
<dbReference type="InterPro" id="IPR013103">
    <property type="entry name" value="RVT_2"/>
</dbReference>
<dbReference type="InterPro" id="IPR036397">
    <property type="entry name" value="RNaseH_sf"/>
</dbReference>
<dbReference type="GO" id="GO:0046872">
    <property type="term" value="F:metal ion binding"/>
    <property type="evidence" value="ECO:0007669"/>
    <property type="project" value="UniProtKB-KW"/>
</dbReference>
<feature type="region of interest" description="Disordered" evidence="4">
    <location>
        <begin position="98"/>
        <end position="147"/>
    </location>
</feature>
<feature type="compositionally biased region" description="Polar residues" evidence="4">
    <location>
        <begin position="114"/>
        <end position="145"/>
    </location>
</feature>
<dbReference type="GO" id="GO:0016787">
    <property type="term" value="F:hydrolase activity"/>
    <property type="evidence" value="ECO:0007669"/>
    <property type="project" value="UniProtKB-KW"/>
</dbReference>
<feature type="domain" description="Integrase catalytic" evidence="5">
    <location>
        <begin position="392"/>
        <end position="571"/>
    </location>
</feature>
<name>A0A6L2JTI5_TANCI</name>
<dbReference type="Pfam" id="PF25597">
    <property type="entry name" value="SH3_retrovirus"/>
    <property type="match status" value="1"/>
</dbReference>
<feature type="region of interest" description="Disordered" evidence="4">
    <location>
        <begin position="1090"/>
        <end position="1220"/>
    </location>
</feature>
<proteinExistence type="predicted"/>
<dbReference type="GO" id="GO:0003676">
    <property type="term" value="F:nucleic acid binding"/>
    <property type="evidence" value="ECO:0007669"/>
    <property type="project" value="InterPro"/>
</dbReference>
<dbReference type="PROSITE" id="PS50994">
    <property type="entry name" value="INTEGRASE"/>
    <property type="match status" value="1"/>
</dbReference>
<reference evidence="6" key="1">
    <citation type="journal article" date="2019" name="Sci. Rep.">
        <title>Draft genome of Tanacetum cinerariifolium, the natural source of mosquito coil.</title>
        <authorList>
            <person name="Yamashiro T."/>
            <person name="Shiraishi A."/>
            <person name="Satake H."/>
            <person name="Nakayama K."/>
        </authorList>
    </citation>
    <scope>NUCLEOTIDE SEQUENCE</scope>
</reference>
<feature type="compositionally biased region" description="Basic and acidic residues" evidence="4">
    <location>
        <begin position="1158"/>
        <end position="1178"/>
    </location>
</feature>
<dbReference type="Gene3D" id="3.30.420.10">
    <property type="entry name" value="Ribonuclease H-like superfamily/Ribonuclease H"/>
    <property type="match status" value="1"/>
</dbReference>
<comment type="caution">
    <text evidence="6">The sequence shown here is derived from an EMBL/GenBank/DDBJ whole genome shotgun (WGS) entry which is preliminary data.</text>
</comment>
<feature type="region of interest" description="Disordered" evidence="4">
    <location>
        <begin position="715"/>
        <end position="735"/>
    </location>
</feature>
<dbReference type="PANTHER" id="PTHR42648:SF32">
    <property type="entry name" value="RIBONUCLEASE H-LIKE DOMAIN, GAG-PRE-INTEGRASE DOMAIN PROTEIN-RELATED"/>
    <property type="match status" value="1"/>
</dbReference>
<accession>A0A6L2JTI5</accession>
<dbReference type="SUPFAM" id="SSF53098">
    <property type="entry name" value="Ribonuclease H-like"/>
    <property type="match status" value="1"/>
</dbReference>
<feature type="compositionally biased region" description="Basic and acidic residues" evidence="4">
    <location>
        <begin position="1190"/>
        <end position="1210"/>
    </location>
</feature>
<keyword evidence="2" id="KW-0378">Hydrolase</keyword>
<evidence type="ECO:0000256" key="2">
    <source>
        <dbReference type="ARBA" id="ARBA00022801"/>
    </source>
</evidence>
<dbReference type="EMBL" id="BKCJ010001138">
    <property type="protein sequence ID" value="GEU39145.1"/>
    <property type="molecule type" value="Genomic_DNA"/>
</dbReference>
<keyword evidence="3" id="KW-0175">Coiled coil</keyword>
<dbReference type="InterPro" id="IPR001584">
    <property type="entry name" value="Integrase_cat-core"/>
</dbReference>
<evidence type="ECO:0000256" key="1">
    <source>
        <dbReference type="ARBA" id="ARBA00022723"/>
    </source>
</evidence>
<dbReference type="InterPro" id="IPR039537">
    <property type="entry name" value="Retrotran_Ty1/copia-like"/>
</dbReference>
<dbReference type="Pfam" id="PF07727">
    <property type="entry name" value="RVT_2"/>
    <property type="match status" value="1"/>
</dbReference>
<dbReference type="PANTHER" id="PTHR42648">
    <property type="entry name" value="TRANSPOSASE, PUTATIVE-RELATED"/>
    <property type="match status" value="1"/>
</dbReference>
<keyword evidence="1" id="KW-0479">Metal-binding</keyword>
<gene>
    <name evidence="6" type="ORF">Tci_011123</name>
</gene>
<feature type="compositionally biased region" description="Acidic residues" evidence="4">
    <location>
        <begin position="1179"/>
        <end position="1189"/>
    </location>
</feature>
<dbReference type="InterPro" id="IPR012337">
    <property type="entry name" value="RNaseH-like_sf"/>
</dbReference>
<feature type="compositionally biased region" description="Acidic residues" evidence="4">
    <location>
        <begin position="1128"/>
        <end position="1157"/>
    </location>
</feature>
<feature type="region of interest" description="Disordered" evidence="4">
    <location>
        <begin position="1388"/>
        <end position="1430"/>
    </location>
</feature>
<evidence type="ECO:0000313" key="6">
    <source>
        <dbReference type="EMBL" id="GEU39145.1"/>
    </source>
</evidence>